<dbReference type="EMBL" id="LS398547">
    <property type="protein sequence ID" value="SPR07691.1"/>
    <property type="molecule type" value="Genomic_DNA"/>
</dbReference>
<reference evidence="7" key="1">
    <citation type="submission" date="2018-03" db="EMBL/GenBank/DDBJ databases">
        <authorList>
            <person name="Batty M. E."/>
            <person name="Batty M E."/>
        </authorList>
    </citation>
    <scope>NUCLEOTIDE SEQUENCE [LARGE SCALE GENOMIC DNA]</scope>
</reference>
<dbReference type="PANTHER" id="PTHR46680:SF3">
    <property type="entry name" value="NF-KAPPA-B INHIBITOR CACTUS"/>
    <property type="match status" value="1"/>
</dbReference>
<evidence type="ECO:0000256" key="2">
    <source>
        <dbReference type="ARBA" id="ARBA00023043"/>
    </source>
</evidence>
<evidence type="ECO:0000256" key="3">
    <source>
        <dbReference type="PROSITE-ProRule" id="PRU00023"/>
    </source>
</evidence>
<dbReference type="InterPro" id="IPR002110">
    <property type="entry name" value="Ankyrin_rpt"/>
</dbReference>
<name>A0A2U3QQ96_ORITS</name>
<dbReference type="EMBL" id="LS398547">
    <property type="protein sequence ID" value="SPR03120.1"/>
    <property type="molecule type" value="Genomic_DNA"/>
</dbReference>
<evidence type="ECO:0000313" key="5">
    <source>
        <dbReference type="EMBL" id="SPR07691.1"/>
    </source>
</evidence>
<dbReference type="RefSeq" id="WP_109489772.1">
    <property type="nucleotide sequence ID" value="NZ_LS398547.1"/>
</dbReference>
<evidence type="ECO:0000256" key="1">
    <source>
        <dbReference type="ARBA" id="ARBA00022737"/>
    </source>
</evidence>
<dbReference type="SUPFAM" id="SSF48403">
    <property type="entry name" value="Ankyrin repeat"/>
    <property type="match status" value="1"/>
</dbReference>
<protein>
    <submittedName>
        <fullName evidence="4">Ankyrin repeat-containing protein</fullName>
    </submittedName>
</protein>
<dbReference type="PROSITE" id="PS50297">
    <property type="entry name" value="ANK_REP_REGION"/>
    <property type="match status" value="1"/>
</dbReference>
<dbReference type="SMART" id="SM00248">
    <property type="entry name" value="ANK"/>
    <property type="match status" value="3"/>
</dbReference>
<dbReference type="Gene3D" id="1.25.40.20">
    <property type="entry name" value="Ankyrin repeat-containing domain"/>
    <property type="match status" value="2"/>
</dbReference>
<evidence type="ECO:0000313" key="7">
    <source>
        <dbReference type="Proteomes" id="UP000244960"/>
    </source>
</evidence>
<dbReference type="PROSITE" id="PS50088">
    <property type="entry name" value="ANK_REPEAT"/>
    <property type="match status" value="1"/>
</dbReference>
<keyword evidence="1" id="KW-0677">Repeat</keyword>
<reference evidence="4" key="2">
    <citation type="submission" date="2018-03" db="EMBL/GenBank/DDBJ databases">
        <authorList>
            <person name="Keele B.F."/>
        </authorList>
    </citation>
    <scope>NUCLEOTIDE SEQUENCE [LARGE SCALE GENOMIC DNA]</scope>
    <source>
        <strain evidence="4">UT176</strain>
    </source>
</reference>
<dbReference type="Proteomes" id="UP000244960">
    <property type="component" value="Chromosome I"/>
</dbReference>
<evidence type="ECO:0000313" key="6">
    <source>
        <dbReference type="EMBL" id="SPR08595.1"/>
    </source>
</evidence>
<dbReference type="AlphaFoldDB" id="A0A2U3QQ96"/>
<organism evidence="4 7">
    <name type="scientific">Orientia tsutsugamushi</name>
    <name type="common">Rickettsia tsutsugamushi</name>
    <dbReference type="NCBI Taxonomy" id="784"/>
    <lineage>
        <taxon>Bacteria</taxon>
        <taxon>Pseudomonadati</taxon>
        <taxon>Pseudomonadota</taxon>
        <taxon>Alphaproteobacteria</taxon>
        <taxon>Rickettsiales</taxon>
        <taxon>Rickettsiaceae</taxon>
        <taxon>Rickettsieae</taxon>
        <taxon>Orientia</taxon>
    </lineage>
</organism>
<proteinExistence type="predicted"/>
<accession>A0A2U3QQ96</accession>
<gene>
    <name evidence="4" type="ORF">UT176_00182</name>
    <name evidence="5" type="ORF">UT176_01199</name>
    <name evidence="6" type="ORF">UT176_01374</name>
</gene>
<evidence type="ECO:0000313" key="4">
    <source>
        <dbReference type="EMBL" id="SPR03120.1"/>
    </source>
</evidence>
<keyword evidence="2 3" id="KW-0040">ANK repeat</keyword>
<dbReference type="Pfam" id="PF12796">
    <property type="entry name" value="Ank_2"/>
    <property type="match status" value="1"/>
</dbReference>
<dbReference type="InterPro" id="IPR036770">
    <property type="entry name" value="Ankyrin_rpt-contain_sf"/>
</dbReference>
<dbReference type="InterPro" id="IPR051070">
    <property type="entry name" value="NF-kappa-B_inhibitor"/>
</dbReference>
<sequence>MDKTLRQQVQEYKKLYAIGAKKLDLDKIQTVSTELATYLLFYAIIKDDFHLFKVLVKSGAKIDTVDEFGNLPVHYFNTNLRILEYIVKKDKKCINKQNSLGQTILHIAAKENNYKAVKYLLQSGAKKNIKDNYEDIAENLSSDYDVIVSLKQCTPIIEEIEEADVQKITQGITRSYNISKHSVDSNTRLEIEDNNTDGIALNWPLNYVKHTIFRINSNKEKHKTVKYFVDIAAKQDIKDLWNEIATNYLSSNYGMQISFKLYKSTIEKMIYAAIQQQDIINKLNIGKHDTKLAIKDNKELSFSSEILDIGITFNKEARKKLNLANLHINQDTKHKYENTTKIQVYVSVIDQLEKKLLLTQDEIAIYDTAKCLIESNSRLETENMLSQCVDKSTTLLEQFLLPDELDYVQLLAQNYTNS</sequence>
<dbReference type="PANTHER" id="PTHR46680">
    <property type="entry name" value="NF-KAPPA-B INHIBITOR ALPHA"/>
    <property type="match status" value="1"/>
</dbReference>
<feature type="repeat" description="ANK" evidence="3">
    <location>
        <begin position="100"/>
        <end position="132"/>
    </location>
</feature>
<dbReference type="EMBL" id="LS398547">
    <property type="protein sequence ID" value="SPR08595.1"/>
    <property type="molecule type" value="Genomic_DNA"/>
</dbReference>